<dbReference type="RefSeq" id="WP_091464454.1">
    <property type="nucleotide sequence ID" value="NZ_FMHU01000003.1"/>
</dbReference>
<organism evidence="2 3">
    <name type="scientific">Micromonospora inyonensis</name>
    <dbReference type="NCBI Taxonomy" id="47866"/>
    <lineage>
        <taxon>Bacteria</taxon>
        <taxon>Bacillati</taxon>
        <taxon>Actinomycetota</taxon>
        <taxon>Actinomycetes</taxon>
        <taxon>Micromonosporales</taxon>
        <taxon>Micromonosporaceae</taxon>
        <taxon>Micromonospora</taxon>
    </lineage>
</organism>
<name>A0A1C6SUY8_9ACTN</name>
<dbReference type="STRING" id="47866.GA0074694_6211"/>
<dbReference type="AlphaFoldDB" id="A0A1C6SUY8"/>
<protein>
    <submittedName>
        <fullName evidence="2">Uncharacterized protein</fullName>
    </submittedName>
</protein>
<evidence type="ECO:0000313" key="2">
    <source>
        <dbReference type="EMBL" id="SCL33376.1"/>
    </source>
</evidence>
<keyword evidence="3" id="KW-1185">Reference proteome</keyword>
<feature type="compositionally biased region" description="Basic and acidic residues" evidence="1">
    <location>
        <begin position="337"/>
        <end position="347"/>
    </location>
</feature>
<dbReference type="EMBL" id="FMHU01000003">
    <property type="protein sequence ID" value="SCL33376.1"/>
    <property type="molecule type" value="Genomic_DNA"/>
</dbReference>
<evidence type="ECO:0000313" key="3">
    <source>
        <dbReference type="Proteomes" id="UP000198906"/>
    </source>
</evidence>
<dbReference type="Proteomes" id="UP000198906">
    <property type="component" value="Unassembled WGS sequence"/>
</dbReference>
<feature type="region of interest" description="Disordered" evidence="1">
    <location>
        <begin position="175"/>
        <end position="347"/>
    </location>
</feature>
<feature type="compositionally biased region" description="Pro residues" evidence="1">
    <location>
        <begin position="237"/>
        <end position="248"/>
    </location>
</feature>
<accession>A0A1C6SUY8</accession>
<sequence>MPWGRIDDRLAMSVKVRGLADPGATGLRAKKQRAEALGVWTQLLSWVSGERSDGFLTADILDLFGWDEANERLMRARYGRAPLLHRRDDGERCECMNGRTWVDDWDYLIHDYLDRNPSRSENDVHKAKAKELKNSALKAAVRARDRDVCRYCGNFCPFSDRVSDAGLTYDHVDPEIADGLQPRSGLPRLQPPQVQAHPRGRRHGAASRARRAATRIRTNVRPESGPRSGLRSRPGPHSGPDPGPPPTETPATSGNSAPVCLPTSAVTSVPTQVASSPGTGRGGSGTAPSLGPPRPGPPTAHRIGPPTTPRGPLHGSPYLRTSRPLPEHHAGHPPQPDPEHQDRTEHP</sequence>
<feature type="compositionally biased region" description="Basic residues" evidence="1">
    <location>
        <begin position="198"/>
        <end position="214"/>
    </location>
</feature>
<gene>
    <name evidence="2" type="ORF">GA0074694_6211</name>
</gene>
<proteinExistence type="predicted"/>
<evidence type="ECO:0000256" key="1">
    <source>
        <dbReference type="SAM" id="MobiDB-lite"/>
    </source>
</evidence>
<feature type="compositionally biased region" description="Polar residues" evidence="1">
    <location>
        <begin position="264"/>
        <end position="273"/>
    </location>
</feature>
<reference evidence="3" key="1">
    <citation type="submission" date="2016-06" db="EMBL/GenBank/DDBJ databases">
        <authorList>
            <person name="Varghese N."/>
        </authorList>
    </citation>
    <scope>NUCLEOTIDE SEQUENCE [LARGE SCALE GENOMIC DNA]</scope>
    <source>
        <strain evidence="3">DSM 46123</strain>
    </source>
</reference>